<dbReference type="InterPro" id="IPR015424">
    <property type="entry name" value="PyrdxlP-dep_Trfase"/>
</dbReference>
<accession>A0A645EJL6</accession>
<protein>
    <recommendedName>
        <fullName evidence="2">Low specificity L-threonine aldolase</fullName>
    </recommendedName>
</protein>
<sequence>MLAKGRILGVQFQELLKDNLYFDLADHANKQAMKIKKAFRDKGCDFLSETFTNQIFPILSQSQIEKLSENFDFYVWKKIDDEKAAIRLITSWATNDDVVDYFAKEIAGI</sequence>
<dbReference type="Gene3D" id="3.40.640.10">
    <property type="entry name" value="Type I PLP-dependent aspartate aminotransferase-like (Major domain)"/>
    <property type="match status" value="1"/>
</dbReference>
<evidence type="ECO:0008006" key="2">
    <source>
        <dbReference type="Google" id="ProtNLM"/>
    </source>
</evidence>
<comment type="caution">
    <text evidence="1">The sequence shown here is derived from an EMBL/GenBank/DDBJ whole genome shotgun (WGS) entry which is preliminary data.</text>
</comment>
<gene>
    <name evidence="1" type="ORF">SDC9_149385</name>
</gene>
<dbReference type="InterPro" id="IPR015421">
    <property type="entry name" value="PyrdxlP-dep_Trfase_major"/>
</dbReference>
<dbReference type="InterPro" id="IPR015422">
    <property type="entry name" value="PyrdxlP-dep_Trfase_small"/>
</dbReference>
<dbReference type="EMBL" id="VSSQ01048128">
    <property type="protein sequence ID" value="MPN02171.1"/>
    <property type="molecule type" value="Genomic_DNA"/>
</dbReference>
<proteinExistence type="predicted"/>
<reference evidence="1" key="1">
    <citation type="submission" date="2019-08" db="EMBL/GenBank/DDBJ databases">
        <authorList>
            <person name="Kucharzyk K."/>
            <person name="Murdoch R.W."/>
            <person name="Higgins S."/>
            <person name="Loffler F."/>
        </authorList>
    </citation>
    <scope>NUCLEOTIDE SEQUENCE</scope>
</reference>
<name>A0A645EJL6_9ZZZZ</name>
<dbReference type="SUPFAM" id="SSF53383">
    <property type="entry name" value="PLP-dependent transferases"/>
    <property type="match status" value="1"/>
</dbReference>
<organism evidence="1">
    <name type="scientific">bioreactor metagenome</name>
    <dbReference type="NCBI Taxonomy" id="1076179"/>
    <lineage>
        <taxon>unclassified sequences</taxon>
        <taxon>metagenomes</taxon>
        <taxon>ecological metagenomes</taxon>
    </lineage>
</organism>
<evidence type="ECO:0000313" key="1">
    <source>
        <dbReference type="EMBL" id="MPN02171.1"/>
    </source>
</evidence>
<dbReference type="Gene3D" id="3.90.1150.10">
    <property type="entry name" value="Aspartate Aminotransferase, domain 1"/>
    <property type="match status" value="1"/>
</dbReference>
<dbReference type="AlphaFoldDB" id="A0A645EJL6"/>